<dbReference type="InterPro" id="IPR002524">
    <property type="entry name" value="Cation_efflux"/>
</dbReference>
<comment type="caution">
    <text evidence="11">The sequence shown here is derived from an EMBL/GenBank/DDBJ whole genome shotgun (WGS) entry which is preliminary data.</text>
</comment>
<dbReference type="InterPro" id="IPR036837">
    <property type="entry name" value="Cation_efflux_CTD_sf"/>
</dbReference>
<evidence type="ECO:0000256" key="1">
    <source>
        <dbReference type="ARBA" id="ARBA00004651"/>
    </source>
</evidence>
<dbReference type="PANTHER" id="PTHR43840">
    <property type="entry name" value="MITOCHONDRIAL METAL TRANSPORTER 1-RELATED"/>
    <property type="match status" value="1"/>
</dbReference>
<evidence type="ECO:0000259" key="10">
    <source>
        <dbReference type="Pfam" id="PF16916"/>
    </source>
</evidence>
<dbReference type="InterPro" id="IPR058533">
    <property type="entry name" value="Cation_efflux_TM"/>
</dbReference>
<reference evidence="11 12" key="1">
    <citation type="submission" date="2016-10" db="EMBL/GenBank/DDBJ databases">
        <title>Paenibacillus species isolates.</title>
        <authorList>
            <person name="Beno S.M."/>
        </authorList>
    </citation>
    <scope>NUCLEOTIDE SEQUENCE [LARGE SCALE GENOMIC DNA]</scope>
    <source>
        <strain evidence="11 12">FSL H7-0710</strain>
    </source>
</reference>
<dbReference type="EMBL" id="MPTC01000006">
    <property type="protein sequence ID" value="OMD41761.1"/>
    <property type="molecule type" value="Genomic_DNA"/>
</dbReference>
<dbReference type="Proteomes" id="UP000187439">
    <property type="component" value="Unassembled WGS sequence"/>
</dbReference>
<sequence length="294" mass="32688">MNGSKVAFLSVLSNTFVVLLKLIVGIVTGSVAVISEAIHSTLDLVASLIAFFSVRISSRSADKTHPYGHGKVENISGTIETLLIFVAGIWIIYECIHKILNPTDIELPYLGIIVMVVGAGLNYVVSRKVKKKADELHSVAMKSNALHLLTDVFTSLGVAASLLLVTITGWTILDPIIGIILACYIMSEAYKLLKESFPPLLDARLTDEEEIEILRIIEVFKERFIEIHDFRTRRSGPEEYVDFHLVIPSSMDISTAHKICDEIEHAIKIAFKHAQVLIHVEPEEELLKNQPQTH</sequence>
<dbReference type="Gene3D" id="3.30.70.1350">
    <property type="entry name" value="Cation efflux protein, cytoplasmic domain"/>
    <property type="match status" value="1"/>
</dbReference>
<dbReference type="Pfam" id="PF16916">
    <property type="entry name" value="ZT_dimer"/>
    <property type="match status" value="1"/>
</dbReference>
<name>A0A1R0Y356_9BACL</name>
<dbReference type="NCBIfam" id="TIGR01297">
    <property type="entry name" value="CDF"/>
    <property type="match status" value="1"/>
</dbReference>
<feature type="domain" description="Cation efflux protein cytoplasmic" evidence="10">
    <location>
        <begin position="206"/>
        <end position="283"/>
    </location>
</feature>
<evidence type="ECO:0000256" key="2">
    <source>
        <dbReference type="ARBA" id="ARBA00008114"/>
    </source>
</evidence>
<evidence type="ECO:0000256" key="6">
    <source>
        <dbReference type="ARBA" id="ARBA00022989"/>
    </source>
</evidence>
<dbReference type="InterPro" id="IPR027470">
    <property type="entry name" value="Cation_efflux_CTD"/>
</dbReference>
<evidence type="ECO:0000256" key="3">
    <source>
        <dbReference type="ARBA" id="ARBA00022448"/>
    </source>
</evidence>
<dbReference type="FunFam" id="1.20.1510.10:FF:000006">
    <property type="entry name" value="Divalent cation efflux transporter"/>
    <property type="match status" value="1"/>
</dbReference>
<dbReference type="GO" id="GO:0015093">
    <property type="term" value="F:ferrous iron transmembrane transporter activity"/>
    <property type="evidence" value="ECO:0007669"/>
    <property type="project" value="TreeGrafter"/>
</dbReference>
<dbReference type="InterPro" id="IPR050291">
    <property type="entry name" value="CDF_Transporter"/>
</dbReference>
<dbReference type="GO" id="GO:0005886">
    <property type="term" value="C:plasma membrane"/>
    <property type="evidence" value="ECO:0007669"/>
    <property type="project" value="UniProtKB-SubCell"/>
</dbReference>
<dbReference type="OrthoDB" id="9806522at2"/>
<proteinExistence type="inferred from homology"/>
<evidence type="ECO:0000256" key="8">
    <source>
        <dbReference type="SAM" id="Phobius"/>
    </source>
</evidence>
<comment type="subcellular location">
    <subcellularLocation>
        <location evidence="1">Cell membrane</location>
        <topology evidence="1">Multi-pass membrane protein</topology>
    </subcellularLocation>
</comment>
<feature type="transmembrane region" description="Helical" evidence="8">
    <location>
        <begin position="105"/>
        <end position="125"/>
    </location>
</feature>
<dbReference type="AlphaFoldDB" id="A0A1R0Y356"/>
<keyword evidence="6 8" id="KW-1133">Transmembrane helix</keyword>
<dbReference type="FunFam" id="3.30.70.1350:FF:000002">
    <property type="entry name" value="Ferrous-iron efflux pump FieF"/>
    <property type="match status" value="1"/>
</dbReference>
<dbReference type="Gene3D" id="1.20.1510.10">
    <property type="entry name" value="Cation efflux protein transmembrane domain"/>
    <property type="match status" value="1"/>
</dbReference>
<feature type="transmembrane region" description="Helical" evidence="8">
    <location>
        <begin position="37"/>
        <end position="54"/>
    </location>
</feature>
<keyword evidence="4" id="KW-1003">Cell membrane</keyword>
<feature type="domain" description="Cation efflux protein transmembrane" evidence="9">
    <location>
        <begin position="8"/>
        <end position="201"/>
    </location>
</feature>
<dbReference type="SUPFAM" id="SSF160240">
    <property type="entry name" value="Cation efflux protein cytoplasmic domain-like"/>
    <property type="match status" value="1"/>
</dbReference>
<feature type="transmembrane region" description="Helical" evidence="8">
    <location>
        <begin position="146"/>
        <end position="170"/>
    </location>
</feature>
<dbReference type="GO" id="GO:0006882">
    <property type="term" value="P:intracellular zinc ion homeostasis"/>
    <property type="evidence" value="ECO:0007669"/>
    <property type="project" value="TreeGrafter"/>
</dbReference>
<evidence type="ECO:0000256" key="4">
    <source>
        <dbReference type="ARBA" id="ARBA00022475"/>
    </source>
</evidence>
<keyword evidence="5 8" id="KW-0812">Transmembrane</keyword>
<keyword evidence="7 8" id="KW-0472">Membrane</keyword>
<evidence type="ECO:0000313" key="11">
    <source>
        <dbReference type="EMBL" id="OMD41761.1"/>
    </source>
</evidence>
<dbReference type="SUPFAM" id="SSF161111">
    <property type="entry name" value="Cation efflux protein transmembrane domain-like"/>
    <property type="match status" value="1"/>
</dbReference>
<dbReference type="GO" id="GO:0015341">
    <property type="term" value="F:zinc efflux antiporter activity"/>
    <property type="evidence" value="ECO:0007669"/>
    <property type="project" value="TreeGrafter"/>
</dbReference>
<evidence type="ECO:0000313" key="12">
    <source>
        <dbReference type="Proteomes" id="UP000187439"/>
    </source>
</evidence>
<evidence type="ECO:0000256" key="5">
    <source>
        <dbReference type="ARBA" id="ARBA00022692"/>
    </source>
</evidence>
<dbReference type="RefSeq" id="WP_042128442.1">
    <property type="nucleotide sequence ID" value="NZ_MPTC01000006.1"/>
</dbReference>
<dbReference type="InterPro" id="IPR027469">
    <property type="entry name" value="Cation_efflux_TMD_sf"/>
</dbReference>
<dbReference type="PANTHER" id="PTHR43840:SF15">
    <property type="entry name" value="MITOCHONDRIAL METAL TRANSPORTER 1-RELATED"/>
    <property type="match status" value="1"/>
</dbReference>
<comment type="similarity">
    <text evidence="2">Belongs to the cation diffusion facilitator (CDF) transporter (TC 2.A.4) family.</text>
</comment>
<dbReference type="Pfam" id="PF01545">
    <property type="entry name" value="Cation_efflux"/>
    <property type="match status" value="1"/>
</dbReference>
<accession>A0A1R0Y356</accession>
<evidence type="ECO:0000259" key="9">
    <source>
        <dbReference type="Pfam" id="PF01545"/>
    </source>
</evidence>
<feature type="transmembrane region" description="Helical" evidence="8">
    <location>
        <begin position="7"/>
        <end position="31"/>
    </location>
</feature>
<evidence type="ECO:0000256" key="7">
    <source>
        <dbReference type="ARBA" id="ARBA00023136"/>
    </source>
</evidence>
<feature type="transmembrane region" description="Helical" evidence="8">
    <location>
        <begin position="75"/>
        <end position="93"/>
    </location>
</feature>
<dbReference type="GO" id="GO:0015086">
    <property type="term" value="F:cadmium ion transmembrane transporter activity"/>
    <property type="evidence" value="ECO:0007669"/>
    <property type="project" value="TreeGrafter"/>
</dbReference>
<protein>
    <submittedName>
        <fullName evidence="11">Cation-efflux pump</fullName>
    </submittedName>
</protein>
<gene>
    <name evidence="11" type="ORF">BSK52_09980</name>
</gene>
<keyword evidence="3" id="KW-0813">Transport</keyword>
<organism evidence="11 12">
    <name type="scientific">Paenibacillus odorifer</name>
    <dbReference type="NCBI Taxonomy" id="189426"/>
    <lineage>
        <taxon>Bacteria</taxon>
        <taxon>Bacillati</taxon>
        <taxon>Bacillota</taxon>
        <taxon>Bacilli</taxon>
        <taxon>Bacillales</taxon>
        <taxon>Paenibacillaceae</taxon>
        <taxon>Paenibacillus</taxon>
    </lineage>
</organism>